<organism evidence="4 5">
    <name type="scientific">Didymodactylos carnosus</name>
    <dbReference type="NCBI Taxonomy" id="1234261"/>
    <lineage>
        <taxon>Eukaryota</taxon>
        <taxon>Metazoa</taxon>
        <taxon>Spiralia</taxon>
        <taxon>Gnathifera</taxon>
        <taxon>Rotifera</taxon>
        <taxon>Eurotatoria</taxon>
        <taxon>Bdelloidea</taxon>
        <taxon>Philodinida</taxon>
        <taxon>Philodinidae</taxon>
        <taxon>Didymodactylos</taxon>
    </lineage>
</organism>
<keyword evidence="1" id="KW-1133">Transmembrane helix</keyword>
<comment type="caution">
    <text evidence="4">The sequence shown here is derived from an EMBL/GenBank/DDBJ whole genome shotgun (WGS) entry which is preliminary data.</text>
</comment>
<keyword evidence="1" id="KW-0812">Transmembrane</keyword>
<accession>A0A8S2RFX1</accession>
<evidence type="ECO:0000313" key="4">
    <source>
        <dbReference type="EMBL" id="CAF4158258.1"/>
    </source>
</evidence>
<evidence type="ECO:0000256" key="1">
    <source>
        <dbReference type="SAM" id="Phobius"/>
    </source>
</evidence>
<evidence type="ECO:0000313" key="5">
    <source>
        <dbReference type="Proteomes" id="UP000682733"/>
    </source>
</evidence>
<dbReference type="Pfam" id="PF23741">
    <property type="entry name" value="DUF7164"/>
    <property type="match status" value="1"/>
</dbReference>
<feature type="transmembrane region" description="Helical" evidence="1">
    <location>
        <begin position="21"/>
        <end position="39"/>
    </location>
</feature>
<dbReference type="Proteomes" id="UP000677228">
    <property type="component" value="Unassembled WGS sequence"/>
</dbReference>
<evidence type="ECO:0000259" key="2">
    <source>
        <dbReference type="Pfam" id="PF23741"/>
    </source>
</evidence>
<protein>
    <recommendedName>
        <fullName evidence="2">DUF7164 domain-containing protein</fullName>
    </recommendedName>
</protein>
<gene>
    <name evidence="3" type="ORF">OVA965_LOCUS30635</name>
    <name evidence="4" type="ORF">TMI583_LOCUS31440</name>
</gene>
<keyword evidence="1" id="KW-0472">Membrane</keyword>
<sequence length="391" mass="45821">MHTLTLKCLKLKHYFRIKNTFIQNILLINILLLFTIISYKHNKQSSSIILTATFSPSTIIKTIILENVNSSNVIYNIKQHIKSDIIHKYFYQPKPRCFTSKQQAQNEIILRAILIYFSYNQIQTYLSELKWLYLTWIEILNLQSSKWITDILIFTDYHHKIFDNLGCKNGSRQSKTEPSDCFVIKYLSLYNPERLNISTNRIKSHVDRSLLLLILKNMPFYRYLDSIAILYDSYNDIKQYDFVLRTDIDSFLTPQFANYIPFYCTFQIGQGGYSDSYNIRKLHRLSYSIGLNYSHLVNIGSTWYGNPSKCLLVARLGLWISIWLAEQEFTEYEKSPKTAAHTWPDWYFGVLSMYAVHLAINHYSLSGLNLVQIPGLLDFSSVENVSLVQHI</sequence>
<dbReference type="EMBL" id="CAJOBA010044027">
    <property type="protein sequence ID" value="CAF4158258.1"/>
    <property type="molecule type" value="Genomic_DNA"/>
</dbReference>
<dbReference type="AlphaFoldDB" id="A0A8S2RFX1"/>
<dbReference type="Proteomes" id="UP000682733">
    <property type="component" value="Unassembled WGS sequence"/>
</dbReference>
<feature type="domain" description="DUF7164" evidence="2">
    <location>
        <begin position="107"/>
        <end position="390"/>
    </location>
</feature>
<name>A0A8S2RFX1_9BILA</name>
<dbReference type="InterPro" id="IPR055588">
    <property type="entry name" value="DUF7164"/>
</dbReference>
<evidence type="ECO:0000313" key="3">
    <source>
        <dbReference type="EMBL" id="CAF1347420.1"/>
    </source>
</evidence>
<dbReference type="EMBL" id="CAJNOK010022396">
    <property type="protein sequence ID" value="CAF1347420.1"/>
    <property type="molecule type" value="Genomic_DNA"/>
</dbReference>
<reference evidence="4" key="1">
    <citation type="submission" date="2021-02" db="EMBL/GenBank/DDBJ databases">
        <authorList>
            <person name="Nowell W R."/>
        </authorList>
    </citation>
    <scope>NUCLEOTIDE SEQUENCE</scope>
</reference>
<proteinExistence type="predicted"/>